<dbReference type="Gene3D" id="1.10.630.10">
    <property type="entry name" value="Cytochrome P450"/>
    <property type="match status" value="2"/>
</dbReference>
<keyword evidence="11" id="KW-0472">Membrane</keyword>
<dbReference type="FunFam" id="1.10.630.10:FF:000126">
    <property type="entry name" value="Predicted protein"/>
    <property type="match status" value="1"/>
</dbReference>
<evidence type="ECO:0000256" key="4">
    <source>
        <dbReference type="ARBA" id="ARBA00022723"/>
    </source>
</evidence>
<evidence type="ECO:0000256" key="2">
    <source>
        <dbReference type="ARBA" id="ARBA00010617"/>
    </source>
</evidence>
<dbReference type="PANTHER" id="PTHR47944">
    <property type="entry name" value="CYTOCHROME P450 98A9"/>
    <property type="match status" value="1"/>
</dbReference>
<protein>
    <submittedName>
        <fullName evidence="12">Flavonoid 3',5'-hydroxylase</fullName>
    </submittedName>
</protein>
<accession>A0A834WWE7</accession>
<reference evidence="12" key="1">
    <citation type="submission" date="2020-09" db="EMBL/GenBank/DDBJ databases">
        <title>Genome-Enabled Discovery of Anthraquinone Biosynthesis in Senna tora.</title>
        <authorList>
            <person name="Kang S.-H."/>
            <person name="Pandey R.P."/>
            <person name="Lee C.-M."/>
            <person name="Sim J.-S."/>
            <person name="Jeong J.-T."/>
            <person name="Choi B.-S."/>
            <person name="Jung M."/>
            <person name="Ginzburg D."/>
            <person name="Zhao K."/>
            <person name="Won S.Y."/>
            <person name="Oh T.-J."/>
            <person name="Yu Y."/>
            <person name="Kim N.-H."/>
            <person name="Lee O.R."/>
            <person name="Lee T.-H."/>
            <person name="Bashyal P."/>
            <person name="Kim T.-S."/>
            <person name="Lee W.-H."/>
            <person name="Kawkins C."/>
            <person name="Kim C.-K."/>
            <person name="Kim J.S."/>
            <person name="Ahn B.O."/>
            <person name="Rhee S.Y."/>
            <person name="Sohng J.K."/>
        </authorList>
    </citation>
    <scope>NUCLEOTIDE SEQUENCE</scope>
    <source>
        <tissue evidence="12">Leaf</tissue>
    </source>
</reference>
<sequence>MSPDEGIGHKQELCISIIIFFISYFSIRFLLHHLLLSPKHHNSKKLPPGPKGWPILGSLPLLGNMPHVTLTNLAQQKYGPIMFLKMGTCDTVVASTPQAAKAFLKTLDLNFSNRPTIAGSTHLGYNSQDMVFASYGPKWKLLRRLTNHHMLGNKALEEWSSVRQKEVKQMVKEINKNGISNEEVRISEFLSCAITNMVSQVVLSRRIFEKEGSGSKEFKDMVVEFMVISGVNIGDFVPSVSWMDLQGTDTSGSIIEWALTEMLRNPTILQKAQKEIDQLIGKERLLLESDLPNLPYLQAICKETYRLHPSTPLSVPRVASQACEVDGYYIPKDTRLNVNIWAIGRDPNVWDNPLEFNPERFISGKSAKVSPNGIDFELIPFGGGRRVCVGYRMAMVVIEHVLGTLVHSFDWKLPDGVKEINMDEAFGITLQKAEPLATLVSPRLSSHVYA</sequence>
<dbReference type="GO" id="GO:0016705">
    <property type="term" value="F:oxidoreductase activity, acting on paired donors, with incorporation or reduction of molecular oxygen"/>
    <property type="evidence" value="ECO:0007669"/>
    <property type="project" value="InterPro"/>
</dbReference>
<dbReference type="PROSITE" id="PS00086">
    <property type="entry name" value="CYTOCHROME_P450"/>
    <property type="match status" value="1"/>
</dbReference>
<keyword evidence="11" id="KW-0812">Transmembrane</keyword>
<dbReference type="PRINTS" id="PR00463">
    <property type="entry name" value="EP450I"/>
</dbReference>
<keyword evidence="6 10" id="KW-0560">Oxidoreductase</keyword>
<dbReference type="Pfam" id="PF00067">
    <property type="entry name" value="p450"/>
    <property type="match status" value="2"/>
</dbReference>
<dbReference type="SUPFAM" id="SSF48264">
    <property type="entry name" value="Cytochrome P450"/>
    <property type="match status" value="1"/>
</dbReference>
<evidence type="ECO:0000313" key="12">
    <source>
        <dbReference type="EMBL" id="KAF7833587.1"/>
    </source>
</evidence>
<keyword evidence="11" id="KW-1133">Transmembrane helix</keyword>
<feature type="transmembrane region" description="Helical" evidence="11">
    <location>
        <begin position="12"/>
        <end position="31"/>
    </location>
</feature>
<dbReference type="GO" id="GO:0020037">
    <property type="term" value="F:heme binding"/>
    <property type="evidence" value="ECO:0007669"/>
    <property type="project" value="InterPro"/>
</dbReference>
<evidence type="ECO:0000313" key="13">
    <source>
        <dbReference type="Proteomes" id="UP000634136"/>
    </source>
</evidence>
<comment type="caution">
    <text evidence="12">The sequence shown here is derived from an EMBL/GenBank/DDBJ whole genome shotgun (WGS) entry which is preliminary data.</text>
</comment>
<dbReference type="EMBL" id="JAAIUW010000005">
    <property type="protein sequence ID" value="KAF7833587.1"/>
    <property type="molecule type" value="Genomic_DNA"/>
</dbReference>
<dbReference type="InterPro" id="IPR036396">
    <property type="entry name" value="Cyt_P450_sf"/>
</dbReference>
<dbReference type="OrthoDB" id="2789670at2759"/>
<keyword evidence="13" id="KW-1185">Reference proteome</keyword>
<evidence type="ECO:0000256" key="8">
    <source>
        <dbReference type="ARBA" id="ARBA00023033"/>
    </source>
</evidence>
<gene>
    <name evidence="12" type="ORF">G2W53_015920</name>
</gene>
<keyword evidence="3 9" id="KW-0349">Heme</keyword>
<organism evidence="12 13">
    <name type="scientific">Senna tora</name>
    <dbReference type="NCBI Taxonomy" id="362788"/>
    <lineage>
        <taxon>Eukaryota</taxon>
        <taxon>Viridiplantae</taxon>
        <taxon>Streptophyta</taxon>
        <taxon>Embryophyta</taxon>
        <taxon>Tracheophyta</taxon>
        <taxon>Spermatophyta</taxon>
        <taxon>Magnoliopsida</taxon>
        <taxon>eudicotyledons</taxon>
        <taxon>Gunneridae</taxon>
        <taxon>Pentapetalae</taxon>
        <taxon>rosids</taxon>
        <taxon>fabids</taxon>
        <taxon>Fabales</taxon>
        <taxon>Fabaceae</taxon>
        <taxon>Caesalpinioideae</taxon>
        <taxon>Cassia clade</taxon>
        <taxon>Senna</taxon>
    </lineage>
</organism>
<name>A0A834WWE7_9FABA</name>
<evidence type="ECO:0000256" key="9">
    <source>
        <dbReference type="PIRSR" id="PIRSR602401-1"/>
    </source>
</evidence>
<dbReference type="AlphaFoldDB" id="A0A834WWE7"/>
<evidence type="ECO:0000256" key="5">
    <source>
        <dbReference type="ARBA" id="ARBA00022857"/>
    </source>
</evidence>
<dbReference type="InterPro" id="IPR002401">
    <property type="entry name" value="Cyt_P450_E_grp-I"/>
</dbReference>
<evidence type="ECO:0000256" key="10">
    <source>
        <dbReference type="RuleBase" id="RU000461"/>
    </source>
</evidence>
<evidence type="ECO:0000256" key="7">
    <source>
        <dbReference type="ARBA" id="ARBA00023004"/>
    </source>
</evidence>
<dbReference type="Proteomes" id="UP000634136">
    <property type="component" value="Unassembled WGS sequence"/>
</dbReference>
<dbReference type="PANTHER" id="PTHR47944:SF18">
    <property type="entry name" value="FLAVONOID 3'-MONOOXYGENASE"/>
    <property type="match status" value="1"/>
</dbReference>
<dbReference type="InterPro" id="IPR001128">
    <property type="entry name" value="Cyt_P450"/>
</dbReference>
<evidence type="ECO:0000256" key="6">
    <source>
        <dbReference type="ARBA" id="ARBA00023002"/>
    </source>
</evidence>
<evidence type="ECO:0000256" key="3">
    <source>
        <dbReference type="ARBA" id="ARBA00022617"/>
    </source>
</evidence>
<comment type="cofactor">
    <cofactor evidence="1 9">
        <name>heme</name>
        <dbReference type="ChEBI" id="CHEBI:30413"/>
    </cofactor>
</comment>
<dbReference type="PRINTS" id="PR00385">
    <property type="entry name" value="P450"/>
</dbReference>
<feature type="binding site" description="axial binding residue" evidence="9">
    <location>
        <position position="388"/>
    </location>
    <ligand>
        <name>heme</name>
        <dbReference type="ChEBI" id="CHEBI:30413"/>
    </ligand>
    <ligandPart>
        <name>Fe</name>
        <dbReference type="ChEBI" id="CHEBI:18248"/>
    </ligandPart>
</feature>
<comment type="similarity">
    <text evidence="2 10">Belongs to the cytochrome P450 family.</text>
</comment>
<dbReference type="GO" id="GO:0004497">
    <property type="term" value="F:monooxygenase activity"/>
    <property type="evidence" value="ECO:0007669"/>
    <property type="project" value="UniProtKB-KW"/>
</dbReference>
<evidence type="ECO:0000256" key="11">
    <source>
        <dbReference type="SAM" id="Phobius"/>
    </source>
</evidence>
<keyword evidence="4 9" id="KW-0479">Metal-binding</keyword>
<dbReference type="GO" id="GO:0005506">
    <property type="term" value="F:iron ion binding"/>
    <property type="evidence" value="ECO:0007669"/>
    <property type="project" value="InterPro"/>
</dbReference>
<keyword evidence="7 9" id="KW-0408">Iron</keyword>
<proteinExistence type="inferred from homology"/>
<keyword evidence="8 10" id="KW-0503">Monooxygenase</keyword>
<dbReference type="InterPro" id="IPR017972">
    <property type="entry name" value="Cyt_P450_CS"/>
</dbReference>
<keyword evidence="5" id="KW-0521">NADP</keyword>
<evidence type="ECO:0000256" key="1">
    <source>
        <dbReference type="ARBA" id="ARBA00001971"/>
    </source>
</evidence>